<dbReference type="Pfam" id="PF12651">
    <property type="entry name" value="RHH_3"/>
    <property type="match status" value="1"/>
</dbReference>
<dbReference type="Proteomes" id="UP000886289">
    <property type="component" value="Unassembled WGS sequence"/>
</dbReference>
<accession>A0A7C0Y3M6</accession>
<proteinExistence type="predicted"/>
<dbReference type="EMBL" id="DRBS01000359">
    <property type="protein sequence ID" value="HDD45127.1"/>
    <property type="molecule type" value="Genomic_DNA"/>
</dbReference>
<dbReference type="InterPro" id="IPR038733">
    <property type="entry name" value="Predicted_DNA_bind_prot_RHH"/>
</dbReference>
<organism evidence="2">
    <name type="scientific">Desulfofervidus auxilii</name>
    <dbReference type="NCBI Taxonomy" id="1621989"/>
    <lineage>
        <taxon>Bacteria</taxon>
        <taxon>Pseudomonadati</taxon>
        <taxon>Thermodesulfobacteriota</taxon>
        <taxon>Candidatus Desulfofervidia</taxon>
        <taxon>Candidatus Desulfofervidales</taxon>
        <taxon>Candidatus Desulfofervidaceae</taxon>
        <taxon>Candidatus Desulfofervidus</taxon>
    </lineage>
</organism>
<sequence length="103" mass="12194">MKYQKHSNKKITTISINLETYNKLKDYSKKTKKSISLIINEVLEGFNPQHSLNIQELSKKLNIPEFLIVKAILFALSDLKTNKKSEFKEFLKFFKKWIKQSKD</sequence>
<evidence type="ECO:0000313" key="2">
    <source>
        <dbReference type="EMBL" id="HDD45127.1"/>
    </source>
</evidence>
<comment type="caution">
    <text evidence="2">The sequence shown here is derived from an EMBL/GenBank/DDBJ whole genome shotgun (WGS) entry which is preliminary data.</text>
</comment>
<protein>
    <submittedName>
        <fullName evidence="2">Ribbon-helix-helix domain-containing protein</fullName>
    </submittedName>
</protein>
<name>A0A7C0Y3M6_DESA2</name>
<reference evidence="2" key="1">
    <citation type="journal article" date="2020" name="mSystems">
        <title>Genome- and Community-Level Interaction Insights into Carbon Utilization and Element Cycling Functions of Hydrothermarchaeota in Hydrothermal Sediment.</title>
        <authorList>
            <person name="Zhou Z."/>
            <person name="Liu Y."/>
            <person name="Xu W."/>
            <person name="Pan J."/>
            <person name="Luo Z.H."/>
            <person name="Li M."/>
        </authorList>
    </citation>
    <scope>NUCLEOTIDE SEQUENCE [LARGE SCALE GENOMIC DNA]</scope>
    <source>
        <strain evidence="2">HyVt-233</strain>
    </source>
</reference>
<gene>
    <name evidence="2" type="ORF">ENG63_09765</name>
</gene>
<feature type="domain" description="Predicted DNA-binding protein ribbon-helix-helix" evidence="1">
    <location>
        <begin position="8"/>
        <end position="44"/>
    </location>
</feature>
<evidence type="ECO:0000259" key="1">
    <source>
        <dbReference type="Pfam" id="PF12651"/>
    </source>
</evidence>
<dbReference type="AlphaFoldDB" id="A0A7C0Y3M6"/>